<dbReference type="GO" id="GO:0004329">
    <property type="term" value="F:formate-tetrahydrofolate ligase activity"/>
    <property type="evidence" value="ECO:0007669"/>
    <property type="project" value="UniProtKB-UniRule"/>
</dbReference>
<comment type="catalytic activity">
    <reaction evidence="6">
        <text>(6S)-5,6,7,8-tetrahydrofolate + formate + ATP = (6R)-10-formyltetrahydrofolate + ADP + phosphate</text>
        <dbReference type="Rhea" id="RHEA:20221"/>
        <dbReference type="ChEBI" id="CHEBI:15740"/>
        <dbReference type="ChEBI" id="CHEBI:30616"/>
        <dbReference type="ChEBI" id="CHEBI:43474"/>
        <dbReference type="ChEBI" id="CHEBI:57453"/>
        <dbReference type="ChEBI" id="CHEBI:195366"/>
        <dbReference type="ChEBI" id="CHEBI:456216"/>
        <dbReference type="EC" id="6.3.4.3"/>
    </reaction>
</comment>
<accession>A0A0D6EVZ3</accession>
<dbReference type="OrthoDB" id="9761733at2"/>
<dbReference type="InterPro" id="IPR000559">
    <property type="entry name" value="Formate_THF_ligase"/>
</dbReference>
<dbReference type="PROSITE" id="PS00721">
    <property type="entry name" value="FTHFS_1"/>
    <property type="match status" value="1"/>
</dbReference>
<name>A0A0D6EVZ3_9PROT</name>
<gene>
    <name evidence="6 7" type="primary">fhs</name>
    <name evidence="7" type="ORF">BN1208_0733</name>
</gene>
<evidence type="ECO:0000256" key="3">
    <source>
        <dbReference type="ARBA" id="ARBA00022598"/>
    </source>
</evidence>
<dbReference type="InterPro" id="IPR027417">
    <property type="entry name" value="P-loop_NTPase"/>
</dbReference>
<dbReference type="CDD" id="cd00477">
    <property type="entry name" value="FTHFS"/>
    <property type="match status" value="1"/>
</dbReference>
<dbReference type="EMBL" id="LN827929">
    <property type="protein sequence ID" value="CEZ19619.1"/>
    <property type="molecule type" value="Genomic_DNA"/>
</dbReference>
<dbReference type="Gene3D" id="3.10.410.10">
    <property type="entry name" value="Formyltetrahydrofolate synthetase, domain 3"/>
    <property type="match status" value="1"/>
</dbReference>
<comment type="pathway">
    <text evidence="1 6">One-carbon metabolism; tetrahydrofolate interconversion.</text>
</comment>
<evidence type="ECO:0000256" key="5">
    <source>
        <dbReference type="ARBA" id="ARBA00022840"/>
    </source>
</evidence>
<dbReference type="EC" id="6.3.4.3" evidence="6"/>
<dbReference type="PROSITE" id="PS00722">
    <property type="entry name" value="FTHFS_2"/>
    <property type="match status" value="1"/>
</dbReference>
<dbReference type="Pfam" id="PF01268">
    <property type="entry name" value="FTHFS"/>
    <property type="match status" value="1"/>
</dbReference>
<dbReference type="GO" id="GO:0035999">
    <property type="term" value="P:tetrahydrofolate interconversion"/>
    <property type="evidence" value="ECO:0007669"/>
    <property type="project" value="UniProtKB-UniRule"/>
</dbReference>
<dbReference type="Gene3D" id="3.40.50.300">
    <property type="entry name" value="P-loop containing nucleotide triphosphate hydrolases"/>
    <property type="match status" value="1"/>
</dbReference>
<reference evidence="8" key="1">
    <citation type="submission" date="2014-12" db="EMBL/GenBank/DDBJ databases">
        <authorList>
            <person name="Salcher M.M."/>
        </authorList>
    </citation>
    <scope>NUCLEOTIDE SEQUENCE [LARGE SCALE GENOMIC DNA]</scope>
    <source>
        <strain evidence="8">MMS-10A-171</strain>
    </source>
</reference>
<dbReference type="AlphaFoldDB" id="A0A0D6EVZ3"/>
<evidence type="ECO:0000256" key="4">
    <source>
        <dbReference type="ARBA" id="ARBA00022741"/>
    </source>
</evidence>
<evidence type="ECO:0000313" key="7">
    <source>
        <dbReference type="EMBL" id="CEZ19619.1"/>
    </source>
</evidence>
<keyword evidence="3 6" id="KW-0436">Ligase</keyword>
<dbReference type="STRING" id="1581557.BN1208_0733"/>
<proteinExistence type="inferred from homology"/>
<dbReference type="NCBIfam" id="NF010030">
    <property type="entry name" value="PRK13505.1"/>
    <property type="match status" value="1"/>
</dbReference>
<feature type="binding site" evidence="6">
    <location>
        <begin position="65"/>
        <end position="72"/>
    </location>
    <ligand>
        <name>ATP</name>
        <dbReference type="ChEBI" id="CHEBI:30616"/>
    </ligand>
</feature>
<dbReference type="GO" id="GO:0005524">
    <property type="term" value="F:ATP binding"/>
    <property type="evidence" value="ECO:0007669"/>
    <property type="project" value="UniProtKB-UniRule"/>
</dbReference>
<organism evidence="7 8">
    <name type="scientific">Candidatus Methylopumilus planktonicus</name>
    <dbReference type="NCBI Taxonomy" id="1581557"/>
    <lineage>
        <taxon>Bacteria</taxon>
        <taxon>Pseudomonadati</taxon>
        <taxon>Pseudomonadota</taxon>
        <taxon>Betaproteobacteria</taxon>
        <taxon>Nitrosomonadales</taxon>
        <taxon>Methylophilaceae</taxon>
        <taxon>Candidatus Methylopumilus</taxon>
    </lineage>
</organism>
<dbReference type="InterPro" id="IPR020628">
    <property type="entry name" value="Formate_THF_ligase_CS"/>
</dbReference>
<keyword evidence="4 6" id="KW-0547">Nucleotide-binding</keyword>
<dbReference type="KEGG" id="mbat:BN1208_0733"/>
<keyword evidence="8" id="KW-1185">Reference proteome</keyword>
<keyword evidence="5 6" id="KW-0067">ATP-binding</keyword>
<sequence>MKSDGEINQAAPLKSIDEIVKSLDIKIDDLNFYGPYQAKLKPSFINTLKEPKTAKLILVSAMSPTPAGEGKTTTTIGLADALFLIGKKSVACLREPSLGPVFGMKGGATGGGYAQVAPMDNINLHFTGDFHAITSANNLLAALIDNHIHHGNALNIDTNQISFKRCLDMNDRALRHVELKLGQNHRDTGFDITSASEVMAILCLAESLEDLQYRLGEIEVAKRKDGVSVCAKDLKAEGAMTALLKDAFQPNLVQTLHGTPAFIHGGPFANIAHGCNSVIATKTALKLADYVVTEAGFGADLGAEKFIDIKCRQSGIKPDIIVLVATIRALKFHGGISVPELNHENLKALELGFNNLKRHIENCSQHFGLDVVVSINKFNSDTEKEMTWLQSAIDKLGFKAILCSHWSDGAIGAKDLANAVLEKLAKPKSCKFLYEDHLSLKEKITTIALKLYRSKEVEFSESALQKLLLLEKNYSSFPVCIAKTPFSFSSDPKAHGAPENHTLMIRELRLSRGAGFVVAICGDLMTIPGLPKVPASENIIVNAQGLIEGLN</sequence>
<evidence type="ECO:0000313" key="8">
    <source>
        <dbReference type="Proteomes" id="UP000064007"/>
    </source>
</evidence>
<dbReference type="RefSeq" id="WP_046487965.1">
    <property type="nucleotide sequence ID" value="NZ_LN827929.1"/>
</dbReference>
<dbReference type="Proteomes" id="UP000064007">
    <property type="component" value="Chromosome 1"/>
</dbReference>
<dbReference type="UniPathway" id="UPA00193"/>
<keyword evidence="2 6" id="KW-0554">One-carbon metabolism</keyword>
<dbReference type="HOGENOM" id="CLU_003601_3_3_4"/>
<dbReference type="HAMAP" id="MF_01543">
    <property type="entry name" value="FTHFS"/>
    <property type="match status" value="1"/>
</dbReference>
<dbReference type="SUPFAM" id="SSF52540">
    <property type="entry name" value="P-loop containing nucleoside triphosphate hydrolases"/>
    <property type="match status" value="1"/>
</dbReference>
<evidence type="ECO:0000256" key="2">
    <source>
        <dbReference type="ARBA" id="ARBA00022563"/>
    </source>
</evidence>
<dbReference type="Gene3D" id="3.30.1510.10">
    <property type="entry name" value="Domain 2, N(10)-formyltetrahydrofolate synthetase"/>
    <property type="match status" value="1"/>
</dbReference>
<evidence type="ECO:0000256" key="6">
    <source>
        <dbReference type="HAMAP-Rule" id="MF_01543"/>
    </source>
</evidence>
<protein>
    <recommendedName>
        <fullName evidence="6">Formate--tetrahydrofolate ligase</fullName>
        <ecNumber evidence="6">6.3.4.3</ecNumber>
    </recommendedName>
    <alternativeName>
        <fullName evidence="6">Formyltetrahydrofolate synthetase</fullName>
        <shortName evidence="6">FHS</shortName>
        <shortName evidence="6">FTHFS</shortName>
    </alternativeName>
</protein>
<comment type="similarity">
    <text evidence="6">Belongs to the formate--tetrahydrofolate ligase family.</text>
</comment>
<evidence type="ECO:0000256" key="1">
    <source>
        <dbReference type="ARBA" id="ARBA00004777"/>
    </source>
</evidence>